<evidence type="ECO:0000259" key="1">
    <source>
        <dbReference type="PROSITE" id="PS51186"/>
    </source>
</evidence>
<organism evidence="2 3">
    <name type="scientific">Actinocatenispora sera</name>
    <dbReference type="NCBI Taxonomy" id="390989"/>
    <lineage>
        <taxon>Bacteria</taxon>
        <taxon>Bacillati</taxon>
        <taxon>Actinomycetota</taxon>
        <taxon>Actinomycetes</taxon>
        <taxon>Micromonosporales</taxon>
        <taxon>Micromonosporaceae</taxon>
        <taxon>Actinocatenispora</taxon>
    </lineage>
</organism>
<dbReference type="OrthoDB" id="9795199at2"/>
<keyword evidence="3" id="KW-1185">Reference proteome</keyword>
<dbReference type="AlphaFoldDB" id="A0A810LCJ2"/>
<protein>
    <submittedName>
        <fullName evidence="2">N-acetyltransferase</fullName>
    </submittedName>
</protein>
<accession>A0A810LCJ2</accession>
<evidence type="ECO:0000313" key="2">
    <source>
        <dbReference type="EMBL" id="BCJ32282.1"/>
    </source>
</evidence>
<dbReference type="Gene3D" id="3.40.630.30">
    <property type="match status" value="1"/>
</dbReference>
<evidence type="ECO:0000313" key="3">
    <source>
        <dbReference type="Proteomes" id="UP000680750"/>
    </source>
</evidence>
<dbReference type="Proteomes" id="UP000680750">
    <property type="component" value="Chromosome"/>
</dbReference>
<dbReference type="Pfam" id="PF13302">
    <property type="entry name" value="Acetyltransf_3"/>
    <property type="match status" value="1"/>
</dbReference>
<feature type="domain" description="N-acetyltransferase" evidence="1">
    <location>
        <begin position="15"/>
        <end position="189"/>
    </location>
</feature>
<dbReference type="EMBL" id="AP023354">
    <property type="protein sequence ID" value="BCJ32282.1"/>
    <property type="molecule type" value="Genomic_DNA"/>
</dbReference>
<dbReference type="GO" id="GO:0016747">
    <property type="term" value="F:acyltransferase activity, transferring groups other than amino-acyl groups"/>
    <property type="evidence" value="ECO:0007669"/>
    <property type="project" value="InterPro"/>
</dbReference>
<sequence length="214" mass="23316">MRPFFEVPPLDGHLVRLEPLSVRHAADLAATADDDRTSYDFTLVPHADEVAGYITAQHERMAQGLVPFAQVRRSDGRAVGCTAFWDPRYWPGREDLRAIEIGFTWLGAAAQGSGINAEAKLLLMTYAFETLAVSRVDLKTDARNTRSRAAIAALGATFEGVLRGWSMSWAPGESGQLRDSAMYSVLAVEWGAVKQALAGRVDRQRSAARGGRPA</sequence>
<dbReference type="RefSeq" id="WP_030447276.1">
    <property type="nucleotide sequence ID" value="NZ_AP023354.1"/>
</dbReference>
<dbReference type="PROSITE" id="PS51186">
    <property type="entry name" value="GNAT"/>
    <property type="match status" value="1"/>
</dbReference>
<proteinExistence type="predicted"/>
<dbReference type="InterPro" id="IPR000182">
    <property type="entry name" value="GNAT_dom"/>
</dbReference>
<dbReference type="InterPro" id="IPR016181">
    <property type="entry name" value="Acyl_CoA_acyltransferase"/>
</dbReference>
<dbReference type="PANTHER" id="PTHR43610:SF1">
    <property type="entry name" value="N-ACETYLTRANSFERASE DOMAIN-CONTAINING PROTEIN"/>
    <property type="match status" value="1"/>
</dbReference>
<dbReference type="KEGG" id="aser:Asera_63900"/>
<dbReference type="PANTHER" id="PTHR43610">
    <property type="entry name" value="BLL6696 PROTEIN"/>
    <property type="match status" value="1"/>
</dbReference>
<name>A0A810LCJ2_9ACTN</name>
<dbReference type="SUPFAM" id="SSF55729">
    <property type="entry name" value="Acyl-CoA N-acyltransferases (Nat)"/>
    <property type="match status" value="1"/>
</dbReference>
<gene>
    <name evidence="2" type="ORF">Asera_63900</name>
</gene>
<reference evidence="2" key="1">
    <citation type="submission" date="2020-08" db="EMBL/GenBank/DDBJ databases">
        <title>Whole genome shotgun sequence of Actinocatenispora sera NBRC 101916.</title>
        <authorList>
            <person name="Komaki H."/>
            <person name="Tamura T."/>
        </authorList>
    </citation>
    <scope>NUCLEOTIDE SEQUENCE</scope>
    <source>
        <strain evidence="2">NBRC 101916</strain>
    </source>
</reference>